<dbReference type="Proteomes" id="UP001281761">
    <property type="component" value="Unassembled WGS sequence"/>
</dbReference>
<evidence type="ECO:0000313" key="3">
    <source>
        <dbReference type="Proteomes" id="UP001281761"/>
    </source>
</evidence>
<evidence type="ECO:0000256" key="1">
    <source>
        <dbReference type="SAM" id="MobiDB-lite"/>
    </source>
</evidence>
<reference evidence="2 3" key="1">
    <citation type="journal article" date="2022" name="bioRxiv">
        <title>Genomics of Preaxostyla Flagellates Illuminates Evolutionary Transitions and the Path Towards Mitochondrial Loss.</title>
        <authorList>
            <person name="Novak L.V.F."/>
            <person name="Treitli S.C."/>
            <person name="Pyrih J."/>
            <person name="Halakuc P."/>
            <person name="Pipaliya S.V."/>
            <person name="Vacek V."/>
            <person name="Brzon O."/>
            <person name="Soukal P."/>
            <person name="Eme L."/>
            <person name="Dacks J.B."/>
            <person name="Karnkowska A."/>
            <person name="Elias M."/>
            <person name="Hampl V."/>
        </authorList>
    </citation>
    <scope>NUCLEOTIDE SEQUENCE [LARGE SCALE GENOMIC DNA]</scope>
    <source>
        <strain evidence="2">NAU3</strain>
        <tissue evidence="2">Gut</tissue>
    </source>
</reference>
<feature type="compositionally biased region" description="Basic and acidic residues" evidence="1">
    <location>
        <begin position="1"/>
        <end position="13"/>
    </location>
</feature>
<name>A0ABQ9YHH4_9EUKA</name>
<feature type="compositionally biased region" description="Basic and acidic residues" evidence="1">
    <location>
        <begin position="40"/>
        <end position="52"/>
    </location>
</feature>
<comment type="caution">
    <text evidence="2">The sequence shown here is derived from an EMBL/GenBank/DDBJ whole genome shotgun (WGS) entry which is preliminary data.</text>
</comment>
<proteinExistence type="predicted"/>
<sequence length="300" mass="34455">MGRERAAKSEARRGAARRRAIHDAMPDGKKHCRCWSESNENQRERKRREVSGAKTDKLWMASKAKSPIFSLVKPTHLENRIYGKADRIGDVECVLWKDPDLSEVDLVHLSQTTLADEVNRLDEMYSERNRRYQNRTKLARILDADEVVQSDTIRRFGGMPSMEERDNARLGDFAFQFGTAFQMRHTTFGDSDLSDRLISNRRGHNLFEAEPDDDVDAVFDCEGESLSVGDEFDQNSDYTNLGIVDVSRVNLISPCLPSDPLNLIGVRQWLQMRSCCLRHPSTDMQTLRPFVQTLVQRFIN</sequence>
<keyword evidence="3" id="KW-1185">Reference proteome</keyword>
<feature type="region of interest" description="Disordered" evidence="1">
    <location>
        <begin position="1"/>
        <end position="52"/>
    </location>
</feature>
<dbReference type="EMBL" id="JARBJD010000007">
    <property type="protein sequence ID" value="KAK2963208.1"/>
    <property type="molecule type" value="Genomic_DNA"/>
</dbReference>
<gene>
    <name evidence="2" type="ORF">BLNAU_1741</name>
</gene>
<evidence type="ECO:0000313" key="2">
    <source>
        <dbReference type="EMBL" id="KAK2963208.1"/>
    </source>
</evidence>
<accession>A0ABQ9YHH4</accession>
<protein>
    <submittedName>
        <fullName evidence="2">Uncharacterized protein</fullName>
    </submittedName>
</protein>
<organism evidence="2 3">
    <name type="scientific">Blattamonas nauphoetae</name>
    <dbReference type="NCBI Taxonomy" id="2049346"/>
    <lineage>
        <taxon>Eukaryota</taxon>
        <taxon>Metamonada</taxon>
        <taxon>Preaxostyla</taxon>
        <taxon>Oxymonadida</taxon>
        <taxon>Blattamonas</taxon>
    </lineage>
</organism>